<keyword evidence="1" id="KW-0472">Membrane</keyword>
<evidence type="ECO:0000256" key="1">
    <source>
        <dbReference type="SAM" id="Phobius"/>
    </source>
</evidence>
<keyword evidence="1" id="KW-0812">Transmembrane</keyword>
<accession>A0A0M1P2F9</accession>
<dbReference type="RefSeq" id="WP_054401470.1">
    <property type="nucleotide sequence ID" value="NZ_LIUT01000001.1"/>
</dbReference>
<sequence>MKKICVSFLTAWIIALVLVVPAFAENNNMNSNDMNTNNVNTNSYRTNAANDNNDTDWGWLGLIGLAGLVGLKRRSPERQ</sequence>
<organism evidence="3 4">
    <name type="scientific">Paenibacillus solani</name>
    <dbReference type="NCBI Taxonomy" id="1705565"/>
    <lineage>
        <taxon>Bacteria</taxon>
        <taxon>Bacillati</taxon>
        <taxon>Bacillota</taxon>
        <taxon>Bacilli</taxon>
        <taxon>Bacillales</taxon>
        <taxon>Paenibacillaceae</taxon>
        <taxon>Paenibacillus</taxon>
    </lineage>
</organism>
<proteinExistence type="predicted"/>
<dbReference type="NCBIfam" id="NF038039">
    <property type="entry name" value="WGxxGxxG-CTERM"/>
    <property type="match status" value="1"/>
</dbReference>
<feature type="signal peptide" evidence="2">
    <location>
        <begin position="1"/>
        <end position="24"/>
    </location>
</feature>
<feature type="transmembrane region" description="Helical" evidence="1">
    <location>
        <begin position="57"/>
        <end position="73"/>
    </location>
</feature>
<dbReference type="NCBIfam" id="NF041742">
    <property type="entry name" value="WGxxGxxG_fam"/>
    <property type="match status" value="1"/>
</dbReference>
<evidence type="ECO:0000256" key="2">
    <source>
        <dbReference type="SAM" id="SignalP"/>
    </source>
</evidence>
<reference evidence="4" key="1">
    <citation type="submission" date="2015-08" db="EMBL/GenBank/DDBJ databases">
        <title>Genome sequencing project for genomic taxonomy and phylogenomics of Bacillus-like bacteria.</title>
        <authorList>
            <person name="Liu B."/>
            <person name="Wang J."/>
            <person name="Zhu Y."/>
            <person name="Liu G."/>
            <person name="Chen Q."/>
            <person name="Chen Z."/>
            <person name="Lan J."/>
            <person name="Che J."/>
            <person name="Ge C."/>
            <person name="Shi H."/>
            <person name="Pan Z."/>
            <person name="Liu X."/>
        </authorList>
    </citation>
    <scope>NUCLEOTIDE SEQUENCE [LARGE SCALE GENOMIC DNA]</scope>
    <source>
        <strain evidence="4">FJAT-22460</strain>
    </source>
</reference>
<keyword evidence="2" id="KW-0732">Signal</keyword>
<dbReference type="AlphaFoldDB" id="A0A0M1P2F9"/>
<evidence type="ECO:0008006" key="5">
    <source>
        <dbReference type="Google" id="ProtNLM"/>
    </source>
</evidence>
<gene>
    <name evidence="3" type="ORF">AM231_04395</name>
</gene>
<dbReference type="EMBL" id="LIUT01000001">
    <property type="protein sequence ID" value="KOR88465.1"/>
    <property type="molecule type" value="Genomic_DNA"/>
</dbReference>
<name>A0A0M1P2F9_9BACL</name>
<keyword evidence="4" id="KW-1185">Reference proteome</keyword>
<evidence type="ECO:0000313" key="3">
    <source>
        <dbReference type="EMBL" id="KOR88465.1"/>
    </source>
</evidence>
<dbReference type="PATRIC" id="fig|1705565.3.peg.2764"/>
<protein>
    <recommendedName>
        <fullName evidence="5">MYXO-CTERM domain-containing protein</fullName>
    </recommendedName>
</protein>
<evidence type="ECO:0000313" key="4">
    <source>
        <dbReference type="Proteomes" id="UP000036932"/>
    </source>
</evidence>
<dbReference type="Proteomes" id="UP000036932">
    <property type="component" value="Unassembled WGS sequence"/>
</dbReference>
<comment type="caution">
    <text evidence="3">The sequence shown here is derived from an EMBL/GenBank/DDBJ whole genome shotgun (WGS) entry which is preliminary data.</text>
</comment>
<feature type="chain" id="PRO_5005620570" description="MYXO-CTERM domain-containing protein" evidence="2">
    <location>
        <begin position="25"/>
        <end position="79"/>
    </location>
</feature>
<keyword evidence="1" id="KW-1133">Transmembrane helix</keyword>